<reference evidence="1" key="1">
    <citation type="submission" date="2015-08" db="EMBL/GenBank/DDBJ databases">
        <title>Candidatus Bacteriodes Periocalifornicus.</title>
        <authorList>
            <person name="McLean J.S."/>
            <person name="Kelley S."/>
        </authorList>
    </citation>
    <scope>NUCLEOTIDE SEQUENCE [LARGE SCALE GENOMIC DNA]</scope>
    <source>
        <strain evidence="1">12B</strain>
    </source>
</reference>
<name>A0A0Q4B2D7_9BACT</name>
<evidence type="ECO:0008006" key="3">
    <source>
        <dbReference type="Google" id="ProtNLM"/>
    </source>
</evidence>
<dbReference type="SUPFAM" id="SSF69754">
    <property type="entry name" value="Ribosome binding protein Y (YfiA homologue)"/>
    <property type="match status" value="1"/>
</dbReference>
<dbReference type="AlphaFoldDB" id="A0A0Q4B2D7"/>
<comment type="caution">
    <text evidence="1">The sequence shown here is derived from an EMBL/GenBank/DDBJ whole genome shotgun (WGS) entry which is preliminary data.</text>
</comment>
<sequence>MKVNIQSVGFTAQSRLLEFVEQKVGKLQKFEDRIEGAEVYLKLESGQEERKVAEIKLLVSGEDLFASKQANSFEEATDGATEALRRQLLKRKGKLND</sequence>
<organism evidence="1 2">
    <name type="scientific">Candidatus [Bacteroides] periocalifornicus</name>
    <dbReference type="NCBI Taxonomy" id="1702214"/>
    <lineage>
        <taxon>Bacteria</taxon>
        <taxon>Pseudomonadati</taxon>
        <taxon>Bacteroidota</taxon>
    </lineage>
</organism>
<dbReference type="NCBIfam" id="TIGR00741">
    <property type="entry name" value="yfiA"/>
    <property type="match status" value="1"/>
</dbReference>
<dbReference type="PATRIC" id="fig|1702214.3.peg.1160"/>
<proteinExistence type="predicted"/>
<dbReference type="Proteomes" id="UP000054172">
    <property type="component" value="Unassembled WGS sequence"/>
</dbReference>
<keyword evidence="2" id="KW-1185">Reference proteome</keyword>
<dbReference type="Pfam" id="PF02482">
    <property type="entry name" value="Ribosomal_S30AE"/>
    <property type="match status" value="1"/>
</dbReference>
<dbReference type="EMBL" id="LIIK01000083">
    <property type="protein sequence ID" value="KQM08098.1"/>
    <property type="molecule type" value="Genomic_DNA"/>
</dbReference>
<protein>
    <recommendedName>
        <fullName evidence="3">Ribosomal subunit interface protein</fullName>
    </recommendedName>
</protein>
<dbReference type="InterPro" id="IPR036567">
    <property type="entry name" value="RHF-like"/>
</dbReference>
<dbReference type="STRING" id="1702214.AL399_09210"/>
<evidence type="ECO:0000313" key="1">
    <source>
        <dbReference type="EMBL" id="KQM08098.1"/>
    </source>
</evidence>
<accession>A0A0Q4B2D7</accession>
<dbReference type="Gene3D" id="3.30.160.100">
    <property type="entry name" value="Ribosome hibernation promotion factor-like"/>
    <property type="match status" value="1"/>
</dbReference>
<evidence type="ECO:0000313" key="2">
    <source>
        <dbReference type="Proteomes" id="UP000054172"/>
    </source>
</evidence>
<dbReference type="InterPro" id="IPR003489">
    <property type="entry name" value="RHF/RaiA"/>
</dbReference>
<gene>
    <name evidence="1" type="ORF">AL399_09210</name>
</gene>